<feature type="region of interest" description="Disordered" evidence="1">
    <location>
        <begin position="447"/>
        <end position="471"/>
    </location>
</feature>
<dbReference type="Proteomes" id="UP001271007">
    <property type="component" value="Unassembled WGS sequence"/>
</dbReference>
<evidence type="ECO:0000313" key="3">
    <source>
        <dbReference type="Proteomes" id="UP001271007"/>
    </source>
</evidence>
<name>A0AAJ0GI68_9PEZI</name>
<dbReference type="PANTHER" id="PTHR37283">
    <property type="entry name" value="PH DOMAIN-CONTAINING PROTEIN YHR131C"/>
    <property type="match status" value="1"/>
</dbReference>
<proteinExistence type="predicted"/>
<reference evidence="2" key="1">
    <citation type="submission" date="2023-04" db="EMBL/GenBank/DDBJ databases">
        <title>Black Yeasts Isolated from many extreme environments.</title>
        <authorList>
            <person name="Coleine C."/>
            <person name="Stajich J.E."/>
            <person name="Selbmann L."/>
        </authorList>
    </citation>
    <scope>NUCLEOTIDE SEQUENCE</scope>
    <source>
        <strain evidence="2">CCFEE 5312</strain>
    </source>
</reference>
<feature type="compositionally biased region" description="Polar residues" evidence="1">
    <location>
        <begin position="447"/>
        <end position="468"/>
    </location>
</feature>
<evidence type="ECO:0000256" key="1">
    <source>
        <dbReference type="SAM" id="MobiDB-lite"/>
    </source>
</evidence>
<gene>
    <name evidence="2" type="ORF">LTR09_001113</name>
</gene>
<feature type="compositionally biased region" description="Polar residues" evidence="1">
    <location>
        <begin position="338"/>
        <end position="349"/>
    </location>
</feature>
<evidence type="ECO:0000313" key="2">
    <source>
        <dbReference type="EMBL" id="KAK3058036.1"/>
    </source>
</evidence>
<sequence length="526" mass="59108">MTPFALSLLGVGPTPAQRPLHDLERALVEEGAELPGEARQVLEPRPVRSSRNRATSYYNSFQTVCSSANDDPPTYDTASRQRIPQRHPQYLRETLPGYTCTVEKSAKVLIQLESISPLHEAMEGEWREVHLVLRGTLLSFHKVKDNGPGKLLRSYTLQHGEVGLALDTQHTVLVPQTRLARLMPSSARRRAMHKDPDMFKEVSQNLLRLRVETDQIVVAHAALEQIHDLIYSISAGIDIAHAIDERSVPRFCTVPRRRRRPRASQNGDITDPIVVAEQERILREMYPAFAEQTPEPQSEQERPLTNTVQTPGREEDDLDLAAMREDAGSGGDDPSRRPQMTRNTTSSSVNSAYSADMMYATLPTNFNIDGKWEPQNARTPQQIQRYIRRCMPVLLAEAIRASDVLIYNGQRVKIDWRNETLDDWQLQPPSYRSHHFDFGLDLDRTNSQRSATESVPQESDNPHTSTSDLGDDHIARAETGLAALDLSKSAVLSAIDKGLPREAISAPKQQPPRHPGQDIHGVVFCF</sequence>
<accession>A0AAJ0GI68</accession>
<protein>
    <submittedName>
        <fullName evidence="2">Uncharacterized protein</fullName>
    </submittedName>
</protein>
<keyword evidence="3" id="KW-1185">Reference proteome</keyword>
<feature type="region of interest" description="Disordered" evidence="1">
    <location>
        <begin position="291"/>
        <end position="349"/>
    </location>
</feature>
<organism evidence="2 3">
    <name type="scientific">Extremus antarcticus</name>
    <dbReference type="NCBI Taxonomy" id="702011"/>
    <lineage>
        <taxon>Eukaryota</taxon>
        <taxon>Fungi</taxon>
        <taxon>Dikarya</taxon>
        <taxon>Ascomycota</taxon>
        <taxon>Pezizomycotina</taxon>
        <taxon>Dothideomycetes</taxon>
        <taxon>Dothideomycetidae</taxon>
        <taxon>Mycosphaerellales</taxon>
        <taxon>Extremaceae</taxon>
        <taxon>Extremus</taxon>
    </lineage>
</organism>
<dbReference type="AlphaFoldDB" id="A0AAJ0GI68"/>
<comment type="caution">
    <text evidence="2">The sequence shown here is derived from an EMBL/GenBank/DDBJ whole genome shotgun (WGS) entry which is preliminary data.</text>
</comment>
<dbReference type="PANTHER" id="PTHR37283:SF1">
    <property type="entry name" value="PH DOMAIN-CONTAINING PROTEIN YHR131C"/>
    <property type="match status" value="1"/>
</dbReference>
<dbReference type="EMBL" id="JAWDJX010000002">
    <property type="protein sequence ID" value="KAK3058036.1"/>
    <property type="molecule type" value="Genomic_DNA"/>
</dbReference>